<feature type="transmembrane region" description="Helical" evidence="6">
    <location>
        <begin position="328"/>
        <end position="347"/>
    </location>
</feature>
<keyword evidence="4 6" id="KW-1133">Transmembrane helix</keyword>
<dbReference type="CDD" id="cd13963">
    <property type="entry name" value="PT_UbiA_2"/>
    <property type="match status" value="1"/>
</dbReference>
<sequence length="487" mass="52699">MSTLPQPSSPPGAAHDLARAEPPLVIDLDGTLIYSDMLWEALLLFLKQQFWQAWRLPAWLLLGKAGFKAKLAAEVAIDPATLPYDQVLLAHIRVERARGRRIVLATGSERGFAERIAAHLGLFDLVLATEDGVNLTSGNKAAALERHYGAAGFDYVGNCRVDLPVWQAGRHAFSVSRRPFRLAGGASTVHLGARRGHPAAALLKAMRPRQWLKNLLVFLPMLAGHAFGLATLADSLLAFAAFSLCASSAYLLNDALDAHDDRLHPTKCRRPIAAGSLSLALALGASALLAGAALALCAVLKPLLLGVVLVYFASTLSYSFVLKRLLMVDIVTLALLYTLRILGGAAATHIAPSFWLLAFSFFIFLSLALLKRYSELFNLKRQGKEKTSGRGYTIADKAPIGAMGVNAGFLSVVIFMLYINSANVLPMYRHPEYLLGVVPLLVFWLGRLWILAYRGEVNEDPVLFVSKDRLSLAIIAACLALATVAAL</sequence>
<dbReference type="GO" id="GO:0016020">
    <property type="term" value="C:membrane"/>
    <property type="evidence" value="ECO:0007669"/>
    <property type="project" value="UniProtKB-SubCell"/>
</dbReference>
<keyword evidence="3 6" id="KW-0812">Transmembrane</keyword>
<feature type="transmembrane region" description="Helical" evidence="6">
    <location>
        <begin position="400"/>
        <end position="421"/>
    </location>
</feature>
<dbReference type="InterPro" id="IPR000537">
    <property type="entry name" value="UbiA_prenyltransferase"/>
</dbReference>
<dbReference type="SUPFAM" id="SSF56784">
    <property type="entry name" value="HAD-like"/>
    <property type="match status" value="1"/>
</dbReference>
<dbReference type="OrthoDB" id="9803632at2"/>
<organism evidence="7 8">
    <name type="scientific">Rugamonas rubra</name>
    <dbReference type="NCBI Taxonomy" id="758825"/>
    <lineage>
        <taxon>Bacteria</taxon>
        <taxon>Pseudomonadati</taxon>
        <taxon>Pseudomonadota</taxon>
        <taxon>Betaproteobacteria</taxon>
        <taxon>Burkholderiales</taxon>
        <taxon>Oxalobacteraceae</taxon>
        <taxon>Telluria group</taxon>
        <taxon>Rugamonas</taxon>
    </lineage>
</organism>
<dbReference type="InterPro" id="IPR036412">
    <property type="entry name" value="HAD-like_sf"/>
</dbReference>
<evidence type="ECO:0000256" key="4">
    <source>
        <dbReference type="ARBA" id="ARBA00022989"/>
    </source>
</evidence>
<evidence type="ECO:0000256" key="3">
    <source>
        <dbReference type="ARBA" id="ARBA00022692"/>
    </source>
</evidence>
<feature type="transmembrane region" description="Helical" evidence="6">
    <location>
        <begin position="353"/>
        <end position="370"/>
    </location>
</feature>
<keyword evidence="8" id="KW-1185">Reference proteome</keyword>
<name>A0A1I4I346_9BURK</name>
<dbReference type="Pfam" id="PF12710">
    <property type="entry name" value="HAD"/>
    <property type="match status" value="1"/>
</dbReference>
<keyword evidence="7" id="KW-0808">Transferase</keyword>
<dbReference type="Gene3D" id="1.10.357.140">
    <property type="entry name" value="UbiA prenyltransferase"/>
    <property type="match status" value="1"/>
</dbReference>
<dbReference type="RefSeq" id="WP_093382970.1">
    <property type="nucleotide sequence ID" value="NZ_FOTW01000004.1"/>
</dbReference>
<feature type="transmembrane region" description="Helical" evidence="6">
    <location>
        <begin position="236"/>
        <end position="252"/>
    </location>
</feature>
<dbReference type="InterPro" id="IPR044878">
    <property type="entry name" value="UbiA_sf"/>
</dbReference>
<accession>A0A1I4I346</accession>
<evidence type="ECO:0000256" key="6">
    <source>
        <dbReference type="SAM" id="Phobius"/>
    </source>
</evidence>
<dbReference type="AlphaFoldDB" id="A0A1I4I346"/>
<evidence type="ECO:0000256" key="5">
    <source>
        <dbReference type="ARBA" id="ARBA00023136"/>
    </source>
</evidence>
<gene>
    <name evidence="7" type="ORF">SAMN02982985_00431</name>
</gene>
<evidence type="ECO:0000313" key="7">
    <source>
        <dbReference type="EMBL" id="SFL48795.1"/>
    </source>
</evidence>
<comment type="subcellular location">
    <subcellularLocation>
        <location evidence="1">Membrane</location>
        <topology evidence="1">Multi-pass membrane protein</topology>
    </subcellularLocation>
</comment>
<protein>
    <submittedName>
        <fullName evidence="7">4-hydroxybenzoate polyprenyltransferase</fullName>
    </submittedName>
</protein>
<feature type="transmembrane region" description="Helical" evidence="6">
    <location>
        <begin position="433"/>
        <end position="450"/>
    </location>
</feature>
<proteinExistence type="predicted"/>
<evidence type="ECO:0000313" key="8">
    <source>
        <dbReference type="Proteomes" id="UP000199470"/>
    </source>
</evidence>
<feature type="transmembrane region" description="Helical" evidence="6">
    <location>
        <begin position="272"/>
        <end position="296"/>
    </location>
</feature>
<dbReference type="EMBL" id="FOTW01000004">
    <property type="protein sequence ID" value="SFL48795.1"/>
    <property type="molecule type" value="Genomic_DNA"/>
</dbReference>
<evidence type="ECO:0000256" key="2">
    <source>
        <dbReference type="ARBA" id="ARBA00022475"/>
    </source>
</evidence>
<dbReference type="STRING" id="758825.SAMN02982985_00431"/>
<keyword evidence="5 6" id="KW-0472">Membrane</keyword>
<dbReference type="GO" id="GO:0016765">
    <property type="term" value="F:transferase activity, transferring alkyl or aryl (other than methyl) groups"/>
    <property type="evidence" value="ECO:0007669"/>
    <property type="project" value="InterPro"/>
</dbReference>
<dbReference type="InterPro" id="IPR023214">
    <property type="entry name" value="HAD_sf"/>
</dbReference>
<dbReference type="Pfam" id="PF01040">
    <property type="entry name" value="UbiA"/>
    <property type="match status" value="1"/>
</dbReference>
<evidence type="ECO:0000256" key="1">
    <source>
        <dbReference type="ARBA" id="ARBA00004141"/>
    </source>
</evidence>
<reference evidence="7 8" key="1">
    <citation type="submission" date="2016-10" db="EMBL/GenBank/DDBJ databases">
        <authorList>
            <person name="de Groot N.N."/>
        </authorList>
    </citation>
    <scope>NUCLEOTIDE SEQUENCE [LARGE SCALE GENOMIC DNA]</scope>
    <source>
        <strain evidence="7 8">ATCC 43154</strain>
    </source>
</reference>
<feature type="transmembrane region" description="Helical" evidence="6">
    <location>
        <begin position="302"/>
        <end position="321"/>
    </location>
</feature>
<keyword evidence="2" id="KW-1003">Cell membrane</keyword>
<dbReference type="NCBIfam" id="NF006088">
    <property type="entry name" value="PRK08238.1"/>
    <property type="match status" value="1"/>
</dbReference>
<dbReference type="Gene3D" id="3.40.50.1000">
    <property type="entry name" value="HAD superfamily/HAD-like"/>
    <property type="match status" value="1"/>
</dbReference>
<dbReference type="Proteomes" id="UP000199470">
    <property type="component" value="Unassembled WGS sequence"/>
</dbReference>